<dbReference type="SUPFAM" id="SSF48403">
    <property type="entry name" value="Ankyrin repeat"/>
    <property type="match status" value="1"/>
</dbReference>
<dbReference type="Pfam" id="PF12796">
    <property type="entry name" value="Ank_2"/>
    <property type="match status" value="1"/>
</dbReference>
<accession>A0A1M3TB58</accession>
<sequence>MDGRLPIHLASEVGNIFIFRALQQVVSYVEAVDDRDRTPLHICARHAYEELVQLLLDQGANPNASDADGQSPLYCAILSGNPRVFKLLLDAGA</sequence>
<dbReference type="Gene3D" id="1.25.40.20">
    <property type="entry name" value="Ankyrin repeat-containing domain"/>
    <property type="match status" value="1"/>
</dbReference>
<dbReference type="PRINTS" id="PR01415">
    <property type="entry name" value="ANKYRIN"/>
</dbReference>
<protein>
    <submittedName>
        <fullName evidence="4">Uncharacterized protein</fullName>
    </submittedName>
</protein>
<dbReference type="VEuPathDB" id="FungiDB:ASPFODRAFT_167786"/>
<dbReference type="OrthoDB" id="366390at2759"/>
<evidence type="ECO:0000256" key="3">
    <source>
        <dbReference type="PROSITE-ProRule" id="PRU00023"/>
    </source>
</evidence>
<dbReference type="Proteomes" id="UP000184063">
    <property type="component" value="Unassembled WGS sequence"/>
</dbReference>
<dbReference type="InterPro" id="IPR002110">
    <property type="entry name" value="Ankyrin_rpt"/>
</dbReference>
<keyword evidence="1" id="KW-0677">Repeat</keyword>
<keyword evidence="2 3" id="KW-0040">ANK repeat</keyword>
<dbReference type="GO" id="GO:0005737">
    <property type="term" value="C:cytoplasm"/>
    <property type="evidence" value="ECO:0007669"/>
    <property type="project" value="TreeGrafter"/>
</dbReference>
<dbReference type="PROSITE" id="PS50297">
    <property type="entry name" value="ANK_REP_REGION"/>
    <property type="match status" value="2"/>
</dbReference>
<evidence type="ECO:0000256" key="2">
    <source>
        <dbReference type="ARBA" id="ARBA00023043"/>
    </source>
</evidence>
<proteinExistence type="predicted"/>
<dbReference type="PROSITE" id="PS50088">
    <property type="entry name" value="ANK_REPEAT"/>
    <property type="match status" value="2"/>
</dbReference>
<dbReference type="AlphaFoldDB" id="A0A1M3TB58"/>
<reference evidence="5" key="1">
    <citation type="journal article" date="2017" name="Genome Biol.">
        <title>Comparative genomics reveals high biological diversity and specific adaptations in the industrially and medically important fungal genus Aspergillus.</title>
        <authorList>
            <person name="de Vries R.P."/>
            <person name="Riley R."/>
            <person name="Wiebenga A."/>
            <person name="Aguilar-Osorio G."/>
            <person name="Amillis S."/>
            <person name="Uchima C.A."/>
            <person name="Anderluh G."/>
            <person name="Asadollahi M."/>
            <person name="Askin M."/>
            <person name="Barry K."/>
            <person name="Battaglia E."/>
            <person name="Bayram O."/>
            <person name="Benocci T."/>
            <person name="Braus-Stromeyer S.A."/>
            <person name="Caldana C."/>
            <person name="Canovas D."/>
            <person name="Cerqueira G.C."/>
            <person name="Chen F."/>
            <person name="Chen W."/>
            <person name="Choi C."/>
            <person name="Clum A."/>
            <person name="Dos Santos R.A."/>
            <person name="Damasio A.R."/>
            <person name="Diallinas G."/>
            <person name="Emri T."/>
            <person name="Fekete E."/>
            <person name="Flipphi M."/>
            <person name="Freyberg S."/>
            <person name="Gallo A."/>
            <person name="Gournas C."/>
            <person name="Habgood R."/>
            <person name="Hainaut M."/>
            <person name="Harispe M.L."/>
            <person name="Henrissat B."/>
            <person name="Hilden K.S."/>
            <person name="Hope R."/>
            <person name="Hossain A."/>
            <person name="Karabika E."/>
            <person name="Karaffa L."/>
            <person name="Karanyi Z."/>
            <person name="Krasevec N."/>
            <person name="Kuo A."/>
            <person name="Kusch H."/>
            <person name="LaButti K."/>
            <person name="Lagendijk E.L."/>
            <person name="Lapidus A."/>
            <person name="Levasseur A."/>
            <person name="Lindquist E."/>
            <person name="Lipzen A."/>
            <person name="Logrieco A.F."/>
            <person name="MacCabe A."/>
            <person name="Maekelae M.R."/>
            <person name="Malavazi I."/>
            <person name="Melin P."/>
            <person name="Meyer V."/>
            <person name="Mielnichuk N."/>
            <person name="Miskei M."/>
            <person name="Molnar A.P."/>
            <person name="Mule G."/>
            <person name="Ngan C.Y."/>
            <person name="Orejas M."/>
            <person name="Orosz E."/>
            <person name="Ouedraogo J.P."/>
            <person name="Overkamp K.M."/>
            <person name="Park H.-S."/>
            <person name="Perrone G."/>
            <person name="Piumi F."/>
            <person name="Punt P.J."/>
            <person name="Ram A.F."/>
            <person name="Ramon A."/>
            <person name="Rauscher S."/>
            <person name="Record E."/>
            <person name="Riano-Pachon D.M."/>
            <person name="Robert V."/>
            <person name="Roehrig J."/>
            <person name="Ruller R."/>
            <person name="Salamov A."/>
            <person name="Salih N.S."/>
            <person name="Samson R.A."/>
            <person name="Sandor E."/>
            <person name="Sanguinetti M."/>
            <person name="Schuetze T."/>
            <person name="Sepcic K."/>
            <person name="Shelest E."/>
            <person name="Sherlock G."/>
            <person name="Sophianopoulou V."/>
            <person name="Squina F.M."/>
            <person name="Sun H."/>
            <person name="Susca A."/>
            <person name="Todd R.B."/>
            <person name="Tsang A."/>
            <person name="Unkles S.E."/>
            <person name="van de Wiele N."/>
            <person name="van Rossen-Uffink D."/>
            <person name="Oliveira J.V."/>
            <person name="Vesth T.C."/>
            <person name="Visser J."/>
            <person name="Yu J.-H."/>
            <person name="Zhou M."/>
            <person name="Andersen M.R."/>
            <person name="Archer D.B."/>
            <person name="Baker S.E."/>
            <person name="Benoit I."/>
            <person name="Brakhage A.A."/>
            <person name="Braus G.H."/>
            <person name="Fischer R."/>
            <person name="Frisvad J.C."/>
            <person name="Goldman G.H."/>
            <person name="Houbraken J."/>
            <person name="Oakley B."/>
            <person name="Pocsi I."/>
            <person name="Scazzocchio C."/>
            <person name="Seiboth B."/>
            <person name="vanKuyk P.A."/>
            <person name="Wortman J."/>
            <person name="Dyer P.S."/>
            <person name="Grigoriev I.V."/>
        </authorList>
    </citation>
    <scope>NUCLEOTIDE SEQUENCE [LARGE SCALE GENOMIC DNA]</scope>
    <source>
        <strain evidence="5">CBS 106.47</strain>
    </source>
</reference>
<dbReference type="PANTHER" id="PTHR24198">
    <property type="entry name" value="ANKYRIN REPEAT AND PROTEIN KINASE DOMAIN-CONTAINING PROTEIN"/>
    <property type="match status" value="1"/>
</dbReference>
<dbReference type="InterPro" id="IPR036770">
    <property type="entry name" value="Ankyrin_rpt-contain_sf"/>
</dbReference>
<feature type="non-terminal residue" evidence="4">
    <location>
        <position position="93"/>
    </location>
</feature>
<feature type="repeat" description="ANK" evidence="3">
    <location>
        <begin position="68"/>
        <end position="93"/>
    </location>
</feature>
<feature type="repeat" description="ANK" evidence="3">
    <location>
        <begin position="35"/>
        <end position="67"/>
    </location>
</feature>
<name>A0A1M3TB58_ASPLC</name>
<evidence type="ECO:0000313" key="5">
    <source>
        <dbReference type="Proteomes" id="UP000184063"/>
    </source>
</evidence>
<organism evidence="4 5">
    <name type="scientific">Aspergillus luchuensis (strain CBS 106.47)</name>
    <dbReference type="NCBI Taxonomy" id="1137211"/>
    <lineage>
        <taxon>Eukaryota</taxon>
        <taxon>Fungi</taxon>
        <taxon>Dikarya</taxon>
        <taxon>Ascomycota</taxon>
        <taxon>Pezizomycotina</taxon>
        <taxon>Eurotiomycetes</taxon>
        <taxon>Eurotiomycetidae</taxon>
        <taxon>Eurotiales</taxon>
        <taxon>Aspergillaceae</taxon>
        <taxon>Aspergillus</taxon>
        <taxon>Aspergillus subgen. Circumdati</taxon>
    </lineage>
</organism>
<dbReference type="SMART" id="SM00248">
    <property type="entry name" value="ANK"/>
    <property type="match status" value="3"/>
</dbReference>
<evidence type="ECO:0000256" key="1">
    <source>
        <dbReference type="ARBA" id="ARBA00022737"/>
    </source>
</evidence>
<evidence type="ECO:0000313" key="4">
    <source>
        <dbReference type="EMBL" id="OJZ83991.1"/>
    </source>
</evidence>
<dbReference type="PANTHER" id="PTHR24198:SF165">
    <property type="entry name" value="ANKYRIN REPEAT-CONTAINING PROTEIN-RELATED"/>
    <property type="match status" value="1"/>
</dbReference>
<dbReference type="EMBL" id="KV878245">
    <property type="protein sequence ID" value="OJZ83991.1"/>
    <property type="molecule type" value="Genomic_DNA"/>
</dbReference>
<gene>
    <name evidence="4" type="ORF">ASPFODRAFT_167786</name>
</gene>